<accession>A0A914HD22</accession>
<dbReference type="AlphaFoldDB" id="A0A914HD22"/>
<name>A0A914HD22_GLORO</name>
<evidence type="ECO:0000313" key="2">
    <source>
        <dbReference type="Proteomes" id="UP000887572"/>
    </source>
</evidence>
<keyword evidence="1" id="KW-0732">Signal</keyword>
<evidence type="ECO:0000313" key="3">
    <source>
        <dbReference type="WBParaSite" id="Gr19_v10_g1624.t1"/>
    </source>
</evidence>
<evidence type="ECO:0000256" key="1">
    <source>
        <dbReference type="SAM" id="SignalP"/>
    </source>
</evidence>
<protein>
    <submittedName>
        <fullName evidence="3">Secreted protein</fullName>
    </submittedName>
</protein>
<proteinExistence type="predicted"/>
<organism evidence="2 3">
    <name type="scientific">Globodera rostochiensis</name>
    <name type="common">Golden nematode worm</name>
    <name type="synonym">Heterodera rostochiensis</name>
    <dbReference type="NCBI Taxonomy" id="31243"/>
    <lineage>
        <taxon>Eukaryota</taxon>
        <taxon>Metazoa</taxon>
        <taxon>Ecdysozoa</taxon>
        <taxon>Nematoda</taxon>
        <taxon>Chromadorea</taxon>
        <taxon>Rhabditida</taxon>
        <taxon>Tylenchina</taxon>
        <taxon>Tylenchomorpha</taxon>
        <taxon>Tylenchoidea</taxon>
        <taxon>Heteroderidae</taxon>
        <taxon>Heteroderinae</taxon>
        <taxon>Globodera</taxon>
    </lineage>
</organism>
<keyword evidence="2" id="KW-1185">Reference proteome</keyword>
<feature type="chain" id="PRO_5037410500" evidence="1">
    <location>
        <begin position="28"/>
        <end position="162"/>
    </location>
</feature>
<feature type="signal peptide" evidence="1">
    <location>
        <begin position="1"/>
        <end position="27"/>
    </location>
</feature>
<reference evidence="3" key="1">
    <citation type="submission" date="2022-11" db="UniProtKB">
        <authorList>
            <consortium name="WormBaseParasite"/>
        </authorList>
    </citation>
    <scope>IDENTIFICATION</scope>
</reference>
<dbReference type="WBParaSite" id="Gr19_v10_g1624.t1">
    <property type="protein sequence ID" value="Gr19_v10_g1624.t1"/>
    <property type="gene ID" value="Gr19_v10_g1624"/>
</dbReference>
<sequence>MAFLPKLRPSRRSVCLFIAFFLVHCYPAPPYLPPIRADLVKTERISDNGRLHDLLFNRTLWITLRRTTLSPAGLLDGNSVSSEGIVPSQYTNGAVRSVKTAPCGGKWRRRTSRGGSADGMAVATEVPTSVTASDLSMDGAVLVEPQPFGVTSTRQMSASTGH</sequence>
<dbReference type="Proteomes" id="UP000887572">
    <property type="component" value="Unplaced"/>
</dbReference>